<feature type="domain" description="Cadherin" evidence="8">
    <location>
        <begin position="1201"/>
        <end position="1275"/>
    </location>
</feature>
<dbReference type="Gene3D" id="2.60.40.60">
    <property type="entry name" value="Cadherins"/>
    <property type="match status" value="3"/>
</dbReference>
<dbReference type="PROSITE" id="PS50268">
    <property type="entry name" value="CADHERIN_2"/>
    <property type="match status" value="3"/>
</dbReference>
<dbReference type="Gene3D" id="2.60.40.10">
    <property type="entry name" value="Immunoglobulins"/>
    <property type="match status" value="1"/>
</dbReference>
<dbReference type="GO" id="GO:0005912">
    <property type="term" value="C:adherens junction"/>
    <property type="evidence" value="ECO:0007669"/>
    <property type="project" value="TreeGrafter"/>
</dbReference>
<dbReference type="GO" id="GO:0016477">
    <property type="term" value="P:cell migration"/>
    <property type="evidence" value="ECO:0007669"/>
    <property type="project" value="TreeGrafter"/>
</dbReference>
<comment type="caution">
    <text evidence="9">The sequence shown here is derived from an EMBL/GenBank/DDBJ whole genome shotgun (WGS) entry which is preliminary data.</text>
</comment>
<comment type="subcellular location">
    <subcellularLocation>
        <location evidence="1">Membrane</location>
        <topology evidence="1">Single-pass membrane protein</topology>
    </subcellularLocation>
</comment>
<name>A0A7W6GME5_9HYPH</name>
<organism evidence="9 10">
    <name type="scientific">Mycoplana azooxidifex</name>
    <dbReference type="NCBI Taxonomy" id="1636188"/>
    <lineage>
        <taxon>Bacteria</taxon>
        <taxon>Pseudomonadati</taxon>
        <taxon>Pseudomonadota</taxon>
        <taxon>Alphaproteobacteria</taxon>
        <taxon>Hyphomicrobiales</taxon>
        <taxon>Rhizobiaceae</taxon>
        <taxon>Mycoplana</taxon>
    </lineage>
</organism>
<keyword evidence="4" id="KW-0677">Repeat</keyword>
<dbReference type="GO" id="GO:0016339">
    <property type="term" value="P:calcium-dependent cell-cell adhesion via plasma membrane cell adhesion molecules"/>
    <property type="evidence" value="ECO:0007669"/>
    <property type="project" value="TreeGrafter"/>
</dbReference>
<evidence type="ECO:0000259" key="8">
    <source>
        <dbReference type="PROSITE" id="PS50268"/>
    </source>
</evidence>
<dbReference type="InterPro" id="IPR015919">
    <property type="entry name" value="Cadherin-like_sf"/>
</dbReference>
<dbReference type="GO" id="GO:0005509">
    <property type="term" value="F:calcium ion binding"/>
    <property type="evidence" value="ECO:0007669"/>
    <property type="project" value="InterPro"/>
</dbReference>
<gene>
    <name evidence="9" type="ORF">GGQ64_005445</name>
</gene>
<evidence type="ECO:0000256" key="5">
    <source>
        <dbReference type="ARBA" id="ARBA00022837"/>
    </source>
</evidence>
<dbReference type="GO" id="GO:0016342">
    <property type="term" value="C:catenin complex"/>
    <property type="evidence" value="ECO:0007669"/>
    <property type="project" value="TreeGrafter"/>
</dbReference>
<proteinExistence type="predicted"/>
<dbReference type="SUPFAM" id="SSF56300">
    <property type="entry name" value="Metallo-dependent phosphatases"/>
    <property type="match status" value="1"/>
</dbReference>
<dbReference type="SMART" id="SM00112">
    <property type="entry name" value="CA"/>
    <property type="match status" value="3"/>
</dbReference>
<dbReference type="CDD" id="cd11304">
    <property type="entry name" value="Cadherin_repeat"/>
    <property type="match status" value="3"/>
</dbReference>
<feature type="domain" description="Cadherin" evidence="8">
    <location>
        <begin position="1012"/>
        <end position="1106"/>
    </location>
</feature>
<dbReference type="PANTHER" id="PTHR24027:SF422">
    <property type="entry name" value="CADHERIN DOMAIN-CONTAINING PROTEIN"/>
    <property type="match status" value="1"/>
</dbReference>
<evidence type="ECO:0000313" key="9">
    <source>
        <dbReference type="EMBL" id="MBB3980193.1"/>
    </source>
</evidence>
<dbReference type="InterPro" id="IPR039808">
    <property type="entry name" value="Cadherin"/>
</dbReference>
<sequence>MSTSLNAMLVKQNSAAQSIDLSEKFGDGYTYSVVSSNGDAVEAAIDGNGIMTLSYGELGHSDIKVIATDASGNEITDSFRVRVAGENAYTIAVIPDTQDYSKGYASPDIFNQMTQWLVDNKDTLNIQFATHVGDVTYNNTTVEWERAEAAMRLLDGKIPYSLTSGNHDIGPNGNASTRAQDYLSEYFTVEEQSQLPGFGGVYDKEPDNYQNNYSTFTAPDGTKWLSLSLEFGPRDDVLRWAGDVIEDHADYRVMITTHSYMAGDGRVNPTSEELTWDGGASAYGLGTDSQGAADGDAIWDQLVSKYPNIAFTFSGHNFIDGAETQINYGAGGQPVMQMFVNYQNGVAREITGNGDEAAGNNGGNGAIRLITIDPDNDKVYTETYFTSLDDYLDGHRDKEELDRDGLTGPYRGHQEEFDDVDLSTPAAWGIAKAGGDLSVAASSGDKANVVLDASKSIVASGTNATFVWKDAEGQIVATGAKPSVEFGTGTRVLTLEVTDGNGRVSRDDVRVTVTGDSTLLSDDFNNATLDTAWVNPNGATTNFKIVGSVNSGEGEGSLKDFRNSGTNLLVWNEPDAANWSNYAFDVSLSTTDRTGQIGVVFNYQDTQNFYRLTFDVSGNARKLVKMQGGVESVLATASQGLAMGLEHDLKVVSVNGEIRVFLGGRDVFDGPVVDSAPLGSGTVGVISTAQDTATFDNVMVNKAVLTAHGESGGRGVDADGDGSAGVSLTAAGSFGPNAITAYRWLLNGEEIGAGKSVILDLPSGTKGVTLEVTDATGKVSTDFVKVEAVHKEAVMLKEGFGGGLSDWTMVDEGELGADPNWRVEDGRLVQDADVYSRQLTNGKDSNSTDIWDRGWSPLGDGDYILRKGTYMLYEGEGARDWKDYSVEMTVNAGGNDAVGLMFYYQDANNYYKLELDNTFGLYQLTRLVDGVETIVARTAGRYTLDTDQKLRVDIKDHVIDIYLDGERLFEDRIEDRNHDGGTFGLYNWSADNGVSYDDITVVSLDPNLAPTAPALSSSKVSENAAIGTVVGTFSATDPEGGVLTYTLTDNAGGLFKLDGAKLVTAKAIDYEKVKSGVVTVEVSDGVNTVAKNFTIGVQNVNEAPAGVAISKSSVTENAKVGTVVGTLSAKDPEGGAVSYSLSSNPGGIFKIVDNKLQLAKAVDYETAKSHAVTVVAKDASGNATSKALSIKVTNVDEAPTALSLSKTTVAETAKAGTTIGKLSAKDPEGGAVTYSLSSNPGGLFKLSGNTLQLAKGVDYEKAKSHSVTVVATDVG</sequence>
<protein>
    <recommendedName>
        <fullName evidence="8">Cadherin domain-containing protein</fullName>
    </recommendedName>
</protein>
<keyword evidence="10" id="KW-1185">Reference proteome</keyword>
<dbReference type="GO" id="GO:0007043">
    <property type="term" value="P:cell-cell junction assembly"/>
    <property type="evidence" value="ECO:0007669"/>
    <property type="project" value="TreeGrafter"/>
</dbReference>
<feature type="domain" description="Cadherin" evidence="8">
    <location>
        <begin position="1113"/>
        <end position="1201"/>
    </location>
</feature>
<dbReference type="GO" id="GO:0044331">
    <property type="term" value="P:cell-cell adhesion mediated by cadherin"/>
    <property type="evidence" value="ECO:0007669"/>
    <property type="project" value="TreeGrafter"/>
</dbReference>
<dbReference type="GO" id="GO:0045296">
    <property type="term" value="F:cadherin binding"/>
    <property type="evidence" value="ECO:0007669"/>
    <property type="project" value="TreeGrafter"/>
</dbReference>
<dbReference type="Gene3D" id="2.60.120.560">
    <property type="entry name" value="Exo-inulinase, domain 1"/>
    <property type="match status" value="2"/>
</dbReference>
<dbReference type="RefSeq" id="WP_183808341.1">
    <property type="nucleotide sequence ID" value="NZ_JACIEE010000016.1"/>
</dbReference>
<dbReference type="GO" id="GO:0034332">
    <property type="term" value="P:adherens junction organization"/>
    <property type="evidence" value="ECO:0007669"/>
    <property type="project" value="TreeGrafter"/>
</dbReference>
<keyword evidence="7" id="KW-0472">Membrane</keyword>
<dbReference type="SUPFAM" id="SSF49313">
    <property type="entry name" value="Cadherin-like"/>
    <property type="match status" value="3"/>
</dbReference>
<evidence type="ECO:0000256" key="1">
    <source>
        <dbReference type="ARBA" id="ARBA00004167"/>
    </source>
</evidence>
<dbReference type="GO" id="GO:0000902">
    <property type="term" value="P:cell morphogenesis"/>
    <property type="evidence" value="ECO:0007669"/>
    <property type="project" value="TreeGrafter"/>
</dbReference>
<dbReference type="PRINTS" id="PR00205">
    <property type="entry name" value="CADHERIN"/>
</dbReference>
<dbReference type="Pfam" id="PF00028">
    <property type="entry name" value="Cadherin"/>
    <property type="match status" value="1"/>
</dbReference>
<keyword evidence="2" id="KW-0812">Transmembrane</keyword>
<evidence type="ECO:0000256" key="6">
    <source>
        <dbReference type="ARBA" id="ARBA00022989"/>
    </source>
</evidence>
<dbReference type="PANTHER" id="PTHR24027">
    <property type="entry name" value="CADHERIN-23"/>
    <property type="match status" value="1"/>
</dbReference>
<dbReference type="InterPro" id="IPR002126">
    <property type="entry name" value="Cadherin-like_dom"/>
</dbReference>
<keyword evidence="3" id="KW-0732">Signal</keyword>
<evidence type="ECO:0000313" key="10">
    <source>
        <dbReference type="Proteomes" id="UP000574761"/>
    </source>
</evidence>
<dbReference type="EMBL" id="JACIEE010000016">
    <property type="protein sequence ID" value="MBB3980193.1"/>
    <property type="molecule type" value="Genomic_DNA"/>
</dbReference>
<dbReference type="InterPro" id="IPR029052">
    <property type="entry name" value="Metallo-depent_PP-like"/>
</dbReference>
<accession>A0A7W6GME5</accession>
<evidence type="ECO:0000256" key="3">
    <source>
        <dbReference type="ARBA" id="ARBA00022729"/>
    </source>
</evidence>
<dbReference type="InterPro" id="IPR013783">
    <property type="entry name" value="Ig-like_fold"/>
</dbReference>
<dbReference type="Gene3D" id="3.60.21.10">
    <property type="match status" value="1"/>
</dbReference>
<keyword evidence="6" id="KW-1133">Transmembrane helix</keyword>
<feature type="non-terminal residue" evidence="9">
    <location>
        <position position="1275"/>
    </location>
</feature>
<dbReference type="GO" id="GO:0008013">
    <property type="term" value="F:beta-catenin binding"/>
    <property type="evidence" value="ECO:0007669"/>
    <property type="project" value="TreeGrafter"/>
</dbReference>
<evidence type="ECO:0000256" key="7">
    <source>
        <dbReference type="ARBA" id="ARBA00023136"/>
    </source>
</evidence>
<dbReference type="Proteomes" id="UP000574761">
    <property type="component" value="Unassembled WGS sequence"/>
</dbReference>
<evidence type="ECO:0000256" key="4">
    <source>
        <dbReference type="ARBA" id="ARBA00022737"/>
    </source>
</evidence>
<reference evidence="9 10" key="1">
    <citation type="submission" date="2020-08" db="EMBL/GenBank/DDBJ databases">
        <title>Genomic Encyclopedia of Type Strains, Phase IV (KMG-IV): sequencing the most valuable type-strain genomes for metagenomic binning, comparative biology and taxonomic classification.</title>
        <authorList>
            <person name="Goeker M."/>
        </authorList>
    </citation>
    <scope>NUCLEOTIDE SEQUENCE [LARGE SCALE GENOMIC DNA]</scope>
    <source>
        <strain evidence="9 10">DSM 100211</strain>
    </source>
</reference>
<keyword evidence="5" id="KW-0106">Calcium</keyword>
<evidence type="ECO:0000256" key="2">
    <source>
        <dbReference type="ARBA" id="ARBA00022692"/>
    </source>
</evidence>
<dbReference type="AlphaFoldDB" id="A0A7W6GME5"/>
<dbReference type="GO" id="GO:0007156">
    <property type="term" value="P:homophilic cell adhesion via plasma membrane adhesion molecules"/>
    <property type="evidence" value="ECO:0007669"/>
    <property type="project" value="InterPro"/>
</dbReference>